<feature type="compositionally biased region" description="Low complexity" evidence="2">
    <location>
        <begin position="399"/>
        <end position="409"/>
    </location>
</feature>
<feature type="compositionally biased region" description="Low complexity" evidence="2">
    <location>
        <begin position="622"/>
        <end position="673"/>
    </location>
</feature>
<dbReference type="InterPro" id="IPR006600">
    <property type="entry name" value="HTH_CenpB_DNA-bd_dom"/>
</dbReference>
<feature type="compositionally biased region" description="Basic and acidic residues" evidence="2">
    <location>
        <begin position="305"/>
        <end position="317"/>
    </location>
</feature>
<feature type="compositionally biased region" description="Low complexity" evidence="2">
    <location>
        <begin position="109"/>
        <end position="122"/>
    </location>
</feature>
<feature type="region of interest" description="Disordered" evidence="2">
    <location>
        <begin position="105"/>
        <end position="130"/>
    </location>
</feature>
<gene>
    <name evidence="4" type="ORF">KVV02_006481</name>
</gene>
<feature type="compositionally biased region" description="Polar residues" evidence="2">
    <location>
        <begin position="381"/>
        <end position="390"/>
    </location>
</feature>
<evidence type="ECO:0000256" key="2">
    <source>
        <dbReference type="SAM" id="MobiDB-lite"/>
    </source>
</evidence>
<feature type="compositionally biased region" description="Low complexity" evidence="2">
    <location>
        <begin position="714"/>
        <end position="735"/>
    </location>
</feature>
<evidence type="ECO:0000313" key="4">
    <source>
        <dbReference type="EMBL" id="KAG9327004.1"/>
    </source>
</evidence>
<dbReference type="Pfam" id="PF03221">
    <property type="entry name" value="HTH_Tnp_Tc5"/>
    <property type="match status" value="1"/>
</dbReference>
<feature type="region of interest" description="Disordered" evidence="2">
    <location>
        <begin position="433"/>
        <end position="456"/>
    </location>
</feature>
<name>A0A9P8AAM3_MORAP</name>
<feature type="region of interest" description="Disordered" evidence="2">
    <location>
        <begin position="622"/>
        <end position="775"/>
    </location>
</feature>
<feature type="region of interest" description="Disordered" evidence="2">
    <location>
        <begin position="807"/>
        <end position="827"/>
    </location>
</feature>
<reference evidence="4" key="1">
    <citation type="submission" date="2021-07" db="EMBL/GenBank/DDBJ databases">
        <title>Draft genome of Mortierella alpina, strain LL118, isolated from an aspen leaf litter sample.</title>
        <authorList>
            <person name="Yang S."/>
            <person name="Vinatzer B.A."/>
        </authorList>
    </citation>
    <scope>NUCLEOTIDE SEQUENCE</scope>
    <source>
        <strain evidence="4">LL118</strain>
    </source>
</reference>
<feature type="domain" description="HTH CENPB-type" evidence="3">
    <location>
        <begin position="145"/>
        <end position="220"/>
    </location>
</feature>
<feature type="region of interest" description="Disordered" evidence="2">
    <location>
        <begin position="234"/>
        <end position="317"/>
    </location>
</feature>
<keyword evidence="1" id="KW-0238">DNA-binding</keyword>
<comment type="caution">
    <text evidence="4">The sequence shown here is derived from an EMBL/GenBank/DDBJ whole genome shotgun (WGS) entry which is preliminary data.</text>
</comment>
<evidence type="ECO:0000313" key="5">
    <source>
        <dbReference type="Proteomes" id="UP000717515"/>
    </source>
</evidence>
<dbReference type="Proteomes" id="UP000717515">
    <property type="component" value="Unassembled WGS sequence"/>
</dbReference>
<feature type="region of interest" description="Disordered" evidence="2">
    <location>
        <begin position="368"/>
        <end position="418"/>
    </location>
</feature>
<accession>A0A9P8AAM3</accession>
<dbReference type="Gene3D" id="1.10.10.60">
    <property type="entry name" value="Homeodomain-like"/>
    <property type="match status" value="1"/>
</dbReference>
<feature type="compositionally biased region" description="Polar residues" evidence="2">
    <location>
        <begin position="680"/>
        <end position="701"/>
    </location>
</feature>
<proteinExistence type="predicted"/>
<feature type="compositionally biased region" description="Basic residues" evidence="2">
    <location>
        <begin position="283"/>
        <end position="296"/>
    </location>
</feature>
<dbReference type="EMBL" id="JAIFTL010000010">
    <property type="protein sequence ID" value="KAG9327004.1"/>
    <property type="molecule type" value="Genomic_DNA"/>
</dbReference>
<feature type="region of interest" description="Disordered" evidence="2">
    <location>
        <begin position="73"/>
        <end position="93"/>
    </location>
</feature>
<dbReference type="PROSITE" id="PS51253">
    <property type="entry name" value="HTH_CENPB"/>
    <property type="match status" value="1"/>
</dbReference>
<evidence type="ECO:0000256" key="1">
    <source>
        <dbReference type="ARBA" id="ARBA00023125"/>
    </source>
</evidence>
<dbReference type="AlphaFoldDB" id="A0A9P8AAM3"/>
<feature type="compositionally biased region" description="Low complexity" evidence="2">
    <location>
        <begin position="234"/>
        <end position="256"/>
    </location>
</feature>
<sequence length="827" mass="90203">MGVFGEKHTSLTREQKRQLIHQADTHKLRPTEVCDWVLATWGLRIARVTVYSILHKQRASLMAGHKDLYQSMQSRSGTSDSFTNPHASIDDACLDRNADTGRVTKYRVGAGSKRSRSASSSGIVGDLPHPIQFPSQGEGARWEGQLKRVREPASVELDRAMVQFLKSPAAVDSHGRRLNDAELQSHALRLARTIPSASRMRCSFGWLRHFKRRLGVQWTADRLGRYRWIVEMDPSASATSPSPSTSPSLTSVSSTSHIDGLSASPTASDATPFSADSGLLPGHGHHHHQSFHRRLSHPQSQRQGKVKEELDDSDNRDTQLRNHHQHQQLYAYGPIQDNGTEDENGRQSSHELLGRDYDFSSQVSNSISANAFTGPDRHMRTTSTSTSQSYAPGLNLGPQYQQQQQQHQQARPKQRRLYSFSESSPFEPLGVPFSSASSSIPQPTLHVPSSSLAHPSHSTFLNLQPALSSLPSSSQQSQQSQQSILDSFPNLFDSLPPLHSSSTSSTSIAASVPSSQIILQSQQPLAPMTAAPSTSSVAVSAGTKLSPSPFGLTTDGGMRKVPNKDEAYEMLQGLLLYYEQDNHSYTGEQQTLLLPRWIHQQRQIMQHASEGDARLVWMRQQQAPSLASQPQPHNQQSQASPSSSPPFLSSSAPQPSSPFSQQLLSLQTAAQTQHPHHPLSAQSLSHPHSNFPQAQQYSPATSAAGVVPSPHNRASSLSSSPPLSPLSTASPATSTITVASMSGSTGHGGTPVSGSMGLSSPGGGANGPAGLEHQHHQSFQVNSGYPSLTSSIEQQMFYAHQQVLQQQFALQHQHQQQMQQQQQQHQH</sequence>
<feature type="compositionally biased region" description="Polar residues" evidence="2">
    <location>
        <begin position="73"/>
        <end position="86"/>
    </location>
</feature>
<feature type="compositionally biased region" description="Polar residues" evidence="2">
    <location>
        <begin position="434"/>
        <end position="456"/>
    </location>
</feature>
<feature type="non-terminal residue" evidence="4">
    <location>
        <position position="1"/>
    </location>
</feature>
<organism evidence="4 5">
    <name type="scientific">Mortierella alpina</name>
    <name type="common">Oleaginous fungus</name>
    <name type="synonym">Mortierella renispora</name>
    <dbReference type="NCBI Taxonomy" id="64518"/>
    <lineage>
        <taxon>Eukaryota</taxon>
        <taxon>Fungi</taxon>
        <taxon>Fungi incertae sedis</taxon>
        <taxon>Mucoromycota</taxon>
        <taxon>Mortierellomycotina</taxon>
        <taxon>Mortierellomycetes</taxon>
        <taxon>Mortierellales</taxon>
        <taxon>Mortierellaceae</taxon>
        <taxon>Mortierella</taxon>
    </lineage>
</organism>
<dbReference type="GO" id="GO:0003677">
    <property type="term" value="F:DNA binding"/>
    <property type="evidence" value="ECO:0007669"/>
    <property type="project" value="UniProtKB-KW"/>
</dbReference>
<evidence type="ECO:0000259" key="3">
    <source>
        <dbReference type="PROSITE" id="PS51253"/>
    </source>
</evidence>
<protein>
    <recommendedName>
        <fullName evidence="3">HTH CENPB-type domain-containing protein</fullName>
    </recommendedName>
</protein>